<evidence type="ECO:0000313" key="4">
    <source>
        <dbReference type="Proteomes" id="UP000607197"/>
    </source>
</evidence>
<dbReference type="Pfam" id="PF19107">
    <property type="entry name" value="DUF5794"/>
    <property type="match status" value="1"/>
</dbReference>
<evidence type="ECO:0000313" key="3">
    <source>
        <dbReference type="EMBL" id="GGL57427.1"/>
    </source>
</evidence>
<dbReference type="Proteomes" id="UP000607197">
    <property type="component" value="Unassembled WGS sequence"/>
</dbReference>
<dbReference type="RefSeq" id="WP_188977424.1">
    <property type="nucleotide sequence ID" value="NZ_BMPG01000002.1"/>
</dbReference>
<keyword evidence="4" id="KW-1185">Reference proteome</keyword>
<keyword evidence="2" id="KW-0812">Transmembrane</keyword>
<proteinExistence type="predicted"/>
<accession>A0A830F2W3</accession>
<feature type="region of interest" description="Disordered" evidence="1">
    <location>
        <begin position="250"/>
        <end position="306"/>
    </location>
</feature>
<reference evidence="3" key="2">
    <citation type="submission" date="2020-09" db="EMBL/GenBank/DDBJ databases">
        <authorList>
            <person name="Sun Q."/>
            <person name="Ohkuma M."/>
        </authorList>
    </citation>
    <scope>NUCLEOTIDE SEQUENCE</scope>
    <source>
        <strain evidence="3">JCM 19596</strain>
    </source>
</reference>
<keyword evidence="2" id="KW-0472">Membrane</keyword>
<keyword evidence="2" id="KW-1133">Transmembrane helix</keyword>
<reference evidence="3" key="1">
    <citation type="journal article" date="2014" name="Int. J. Syst. Evol. Microbiol.">
        <title>Complete genome sequence of Corynebacterium casei LMG S-19264T (=DSM 44701T), isolated from a smear-ripened cheese.</title>
        <authorList>
            <consortium name="US DOE Joint Genome Institute (JGI-PGF)"/>
            <person name="Walter F."/>
            <person name="Albersmeier A."/>
            <person name="Kalinowski J."/>
            <person name="Ruckert C."/>
        </authorList>
    </citation>
    <scope>NUCLEOTIDE SEQUENCE</scope>
    <source>
        <strain evidence="3">JCM 19596</strain>
    </source>
</reference>
<feature type="compositionally biased region" description="Low complexity" evidence="1">
    <location>
        <begin position="258"/>
        <end position="268"/>
    </location>
</feature>
<dbReference type="AlphaFoldDB" id="A0A830F2W3"/>
<evidence type="ECO:0000256" key="2">
    <source>
        <dbReference type="SAM" id="Phobius"/>
    </source>
</evidence>
<organism evidence="3 4">
    <name type="scientific">Halocalculus aciditolerans</name>
    <dbReference type="NCBI Taxonomy" id="1383812"/>
    <lineage>
        <taxon>Archaea</taxon>
        <taxon>Methanobacteriati</taxon>
        <taxon>Methanobacteriota</taxon>
        <taxon>Stenosarchaea group</taxon>
        <taxon>Halobacteria</taxon>
        <taxon>Halobacteriales</taxon>
        <taxon>Halobacteriaceae</taxon>
        <taxon>Halocalculus</taxon>
    </lineage>
</organism>
<gene>
    <name evidence="3" type="ORF">GCM10009039_14480</name>
</gene>
<feature type="transmembrane region" description="Helical" evidence="2">
    <location>
        <begin position="167"/>
        <end position="189"/>
    </location>
</feature>
<dbReference type="InterPro" id="IPR043812">
    <property type="entry name" value="DUF5794"/>
</dbReference>
<sequence>MSSSRHPIALRLEQQVGGATRLLATVMLLPLVDGIFAALVLAGALDSPAGIIQTGLLVFGGSATVAVILAEMEPDTRTQLKAVALVGVPLVVIAALEAALAPTIESMLSLEVFERFAALVILAIAAKTASARIGEYLPSPAVIVGLGFVASATFGGVELAVQYDPMLMARAAAAALVGVGFAASVVVFQPYLYHLLDIDRFRFGSAVALGTLALSLFNVGVPEYVPLPVFLVASVLAIDPGAAEAELAAATEDDHTAADTATAATDGGADPDTDPESEPEPEPEPDADSGFDYPGIRDDDGREPWL</sequence>
<feature type="transmembrane region" description="Helical" evidence="2">
    <location>
        <begin position="82"/>
        <end position="100"/>
    </location>
</feature>
<dbReference type="OrthoDB" id="293478at2157"/>
<feature type="compositionally biased region" description="Acidic residues" evidence="1">
    <location>
        <begin position="269"/>
        <end position="289"/>
    </location>
</feature>
<comment type="caution">
    <text evidence="3">The sequence shown here is derived from an EMBL/GenBank/DDBJ whole genome shotgun (WGS) entry which is preliminary data.</text>
</comment>
<feature type="compositionally biased region" description="Basic and acidic residues" evidence="1">
    <location>
        <begin position="295"/>
        <end position="306"/>
    </location>
</feature>
<feature type="transmembrane region" description="Helical" evidence="2">
    <location>
        <begin position="141"/>
        <end position="161"/>
    </location>
</feature>
<name>A0A830F2W3_9EURY</name>
<protein>
    <submittedName>
        <fullName evidence="3">Uncharacterized protein</fullName>
    </submittedName>
</protein>
<feature type="transmembrane region" description="Helical" evidence="2">
    <location>
        <begin position="51"/>
        <end position="70"/>
    </location>
</feature>
<feature type="transmembrane region" description="Helical" evidence="2">
    <location>
        <begin position="21"/>
        <end position="45"/>
    </location>
</feature>
<evidence type="ECO:0000256" key="1">
    <source>
        <dbReference type="SAM" id="MobiDB-lite"/>
    </source>
</evidence>
<dbReference type="EMBL" id="BMPG01000002">
    <property type="protein sequence ID" value="GGL57427.1"/>
    <property type="molecule type" value="Genomic_DNA"/>
</dbReference>